<evidence type="ECO:0000256" key="2">
    <source>
        <dbReference type="SAM" id="SignalP"/>
    </source>
</evidence>
<feature type="region of interest" description="Disordered" evidence="1">
    <location>
        <begin position="35"/>
        <end position="55"/>
    </location>
</feature>
<dbReference type="AlphaFoldDB" id="J3M4V4"/>
<dbReference type="eggNOG" id="ENOG502R5PV">
    <property type="taxonomic scope" value="Eukaryota"/>
</dbReference>
<dbReference type="EnsemblPlants" id="OB05G16280.1">
    <property type="protein sequence ID" value="OB05G16280.1"/>
    <property type="gene ID" value="OB05G16280"/>
</dbReference>
<proteinExistence type="predicted"/>
<feature type="compositionally biased region" description="Low complexity" evidence="1">
    <location>
        <begin position="41"/>
        <end position="54"/>
    </location>
</feature>
<name>J3M4V4_ORYBR</name>
<evidence type="ECO:0000313" key="3">
    <source>
        <dbReference type="EnsemblPlants" id="OB05G16280.1"/>
    </source>
</evidence>
<protein>
    <submittedName>
        <fullName evidence="3">Uncharacterized protein</fullName>
    </submittedName>
</protein>
<reference evidence="3" key="1">
    <citation type="journal article" date="2013" name="Nat. Commun.">
        <title>Whole-genome sequencing of Oryza brachyantha reveals mechanisms underlying Oryza genome evolution.</title>
        <authorList>
            <person name="Chen J."/>
            <person name="Huang Q."/>
            <person name="Gao D."/>
            <person name="Wang J."/>
            <person name="Lang Y."/>
            <person name="Liu T."/>
            <person name="Li B."/>
            <person name="Bai Z."/>
            <person name="Luis Goicoechea J."/>
            <person name="Liang C."/>
            <person name="Chen C."/>
            <person name="Zhang W."/>
            <person name="Sun S."/>
            <person name="Liao Y."/>
            <person name="Zhang X."/>
            <person name="Yang L."/>
            <person name="Song C."/>
            <person name="Wang M."/>
            <person name="Shi J."/>
            <person name="Liu G."/>
            <person name="Liu J."/>
            <person name="Zhou H."/>
            <person name="Zhou W."/>
            <person name="Yu Q."/>
            <person name="An N."/>
            <person name="Chen Y."/>
            <person name="Cai Q."/>
            <person name="Wang B."/>
            <person name="Liu B."/>
            <person name="Min J."/>
            <person name="Huang Y."/>
            <person name="Wu H."/>
            <person name="Li Z."/>
            <person name="Zhang Y."/>
            <person name="Yin Y."/>
            <person name="Song W."/>
            <person name="Jiang J."/>
            <person name="Jackson S.A."/>
            <person name="Wing R.A."/>
            <person name="Wang J."/>
            <person name="Chen M."/>
        </authorList>
    </citation>
    <scope>NUCLEOTIDE SEQUENCE [LARGE SCALE GENOMIC DNA]</scope>
    <source>
        <strain evidence="3">cv. IRGC 101232</strain>
    </source>
</reference>
<dbReference type="HOGENOM" id="CLU_2350664_0_0_1"/>
<reference evidence="3" key="2">
    <citation type="submission" date="2013-04" db="UniProtKB">
        <authorList>
            <consortium name="EnsemblPlants"/>
        </authorList>
    </citation>
    <scope>IDENTIFICATION</scope>
</reference>
<organism evidence="3">
    <name type="scientific">Oryza brachyantha</name>
    <name type="common">malo sina</name>
    <dbReference type="NCBI Taxonomy" id="4533"/>
    <lineage>
        <taxon>Eukaryota</taxon>
        <taxon>Viridiplantae</taxon>
        <taxon>Streptophyta</taxon>
        <taxon>Embryophyta</taxon>
        <taxon>Tracheophyta</taxon>
        <taxon>Spermatophyta</taxon>
        <taxon>Magnoliopsida</taxon>
        <taxon>Liliopsida</taxon>
        <taxon>Poales</taxon>
        <taxon>Poaceae</taxon>
        <taxon>BOP clade</taxon>
        <taxon>Oryzoideae</taxon>
        <taxon>Oryzeae</taxon>
        <taxon>Oryzinae</taxon>
        <taxon>Oryza</taxon>
    </lineage>
</organism>
<feature type="chain" id="PRO_5003774628" evidence="2">
    <location>
        <begin position="21"/>
        <end position="104"/>
    </location>
</feature>
<feature type="signal peptide" evidence="2">
    <location>
        <begin position="1"/>
        <end position="20"/>
    </location>
</feature>
<accession>J3M4V4</accession>
<dbReference type="Proteomes" id="UP000006038">
    <property type="component" value="Chromosome 5"/>
</dbReference>
<dbReference type="OMA" id="ADRRWTI"/>
<dbReference type="Gramene" id="OB05G16280.1">
    <property type="protein sequence ID" value="OB05G16280.1"/>
    <property type="gene ID" value="OB05G16280"/>
</dbReference>
<evidence type="ECO:0000256" key="1">
    <source>
        <dbReference type="SAM" id="MobiDB-lite"/>
    </source>
</evidence>
<keyword evidence="4" id="KW-1185">Reference proteome</keyword>
<evidence type="ECO:0000313" key="4">
    <source>
        <dbReference type="Proteomes" id="UP000006038"/>
    </source>
</evidence>
<keyword evidence="2" id="KW-0732">Signal</keyword>
<sequence>MASSHAIVATILCLLLLASSQSLVVVVSARVRMTPTDRPQASVATADTASSSTSHELLQEFMAPPRPRAAVAGNASEEVAAVGAKRRRVIQVQGSVPSPGVGHH</sequence>